<dbReference type="GeneID" id="19462797"/>
<name>S3CYY8_GLAL2</name>
<feature type="signal peptide" evidence="1">
    <location>
        <begin position="1"/>
        <end position="20"/>
    </location>
</feature>
<dbReference type="Proteomes" id="UP000016922">
    <property type="component" value="Unassembled WGS sequence"/>
</dbReference>
<organism evidence="2 3">
    <name type="scientific">Glarea lozoyensis (strain ATCC 20868 / MF5171)</name>
    <dbReference type="NCBI Taxonomy" id="1116229"/>
    <lineage>
        <taxon>Eukaryota</taxon>
        <taxon>Fungi</taxon>
        <taxon>Dikarya</taxon>
        <taxon>Ascomycota</taxon>
        <taxon>Pezizomycotina</taxon>
        <taxon>Leotiomycetes</taxon>
        <taxon>Helotiales</taxon>
        <taxon>Helotiaceae</taxon>
        <taxon>Glarea</taxon>
    </lineage>
</organism>
<dbReference type="RefSeq" id="XP_008082186.1">
    <property type="nucleotide sequence ID" value="XM_008083995.1"/>
</dbReference>
<dbReference type="AlphaFoldDB" id="S3CYY8"/>
<gene>
    <name evidence="2" type="ORF">GLAREA_03742</name>
</gene>
<keyword evidence="1" id="KW-0732">Signal</keyword>
<reference evidence="2 3" key="1">
    <citation type="journal article" date="2013" name="BMC Genomics">
        <title>Genomics-driven discovery of the pneumocandin biosynthetic gene cluster in the fungus Glarea lozoyensis.</title>
        <authorList>
            <person name="Chen L."/>
            <person name="Yue Q."/>
            <person name="Zhang X."/>
            <person name="Xiang M."/>
            <person name="Wang C."/>
            <person name="Li S."/>
            <person name="Che Y."/>
            <person name="Ortiz-Lopez F.J."/>
            <person name="Bills G.F."/>
            <person name="Liu X."/>
            <person name="An Z."/>
        </authorList>
    </citation>
    <scope>NUCLEOTIDE SEQUENCE [LARGE SCALE GENOMIC DNA]</scope>
    <source>
        <strain evidence="3">ATCC 20868 / MF5171</strain>
    </source>
</reference>
<keyword evidence="3" id="KW-1185">Reference proteome</keyword>
<dbReference type="HOGENOM" id="CLU_1652308_0_0_1"/>
<protein>
    <submittedName>
        <fullName evidence="2">Uncharacterized protein</fullName>
    </submittedName>
</protein>
<feature type="chain" id="PRO_5004507786" evidence="1">
    <location>
        <begin position="21"/>
        <end position="160"/>
    </location>
</feature>
<accession>S3CYY8</accession>
<dbReference type="EMBL" id="KE145363">
    <property type="protein sequence ID" value="EPE30775.1"/>
    <property type="molecule type" value="Genomic_DNA"/>
</dbReference>
<evidence type="ECO:0000313" key="3">
    <source>
        <dbReference type="Proteomes" id="UP000016922"/>
    </source>
</evidence>
<proteinExistence type="predicted"/>
<evidence type="ECO:0000256" key="1">
    <source>
        <dbReference type="SAM" id="SignalP"/>
    </source>
</evidence>
<sequence length="160" mass="17840">MRLLVLKFLSIAGLLHTAICAPAALDRRDTKSLLLRSACSDESMTAVTVHYEDEKELPEKTVVRSLGKDCATILPRIDKKITKYTVDQANSKLGELTLCHLKDSAGQTVGMSSDGVGHFSNIHYHLAVPQTVWSVWCEEIEMHAERFVIRTVVRDTEQST</sequence>
<evidence type="ECO:0000313" key="2">
    <source>
        <dbReference type="EMBL" id="EPE30775.1"/>
    </source>
</evidence>
<dbReference type="KEGG" id="glz:GLAREA_03742"/>